<feature type="non-terminal residue" evidence="2">
    <location>
        <position position="1"/>
    </location>
</feature>
<dbReference type="InParanoid" id="E2BP57"/>
<feature type="non-terminal residue" evidence="2">
    <location>
        <position position="132"/>
    </location>
</feature>
<sequence>IAFMFDEIRYDGVEIDRNKNVGITSTLKNHVSVSSDQNIIMKNAAWDKTDTISPNGYFNFCVPLLGFCEDYKRIVINAHHELILLLSHSYNNSLLGSSALDPKIELFKIQWRMPHVILNDINKLSMLKTLEN</sequence>
<dbReference type="PANTHER" id="PTHR36159:SF1">
    <property type="entry name" value="RETROVIRUS-RELATED POL POLYPROTEIN FROM TRANSPOSON 412-LIKE PROTEIN"/>
    <property type="match status" value="1"/>
</dbReference>
<evidence type="ECO:0000313" key="3">
    <source>
        <dbReference type="Proteomes" id="UP000008237"/>
    </source>
</evidence>
<dbReference type="InterPro" id="IPR049512">
    <property type="entry name" value="DJR-like_dom"/>
</dbReference>
<keyword evidence="3" id="KW-1185">Reference proteome</keyword>
<feature type="domain" description="Double jelly roll-like" evidence="1">
    <location>
        <begin position="1"/>
        <end position="132"/>
    </location>
</feature>
<evidence type="ECO:0000259" key="1">
    <source>
        <dbReference type="Pfam" id="PF21738"/>
    </source>
</evidence>
<dbReference type="AlphaFoldDB" id="E2BP57"/>
<dbReference type="Proteomes" id="UP000008237">
    <property type="component" value="Unassembled WGS sequence"/>
</dbReference>
<dbReference type="PANTHER" id="PTHR36159">
    <property type="entry name" value="PROTEIN CBG23766"/>
    <property type="match status" value="1"/>
</dbReference>
<organism evidence="3">
    <name type="scientific">Harpegnathos saltator</name>
    <name type="common">Jerdon's jumping ant</name>
    <dbReference type="NCBI Taxonomy" id="610380"/>
    <lineage>
        <taxon>Eukaryota</taxon>
        <taxon>Metazoa</taxon>
        <taxon>Ecdysozoa</taxon>
        <taxon>Arthropoda</taxon>
        <taxon>Hexapoda</taxon>
        <taxon>Insecta</taxon>
        <taxon>Pterygota</taxon>
        <taxon>Neoptera</taxon>
        <taxon>Endopterygota</taxon>
        <taxon>Hymenoptera</taxon>
        <taxon>Apocrita</taxon>
        <taxon>Aculeata</taxon>
        <taxon>Formicoidea</taxon>
        <taxon>Formicidae</taxon>
        <taxon>Ponerinae</taxon>
        <taxon>Ponerini</taxon>
        <taxon>Harpegnathos</taxon>
    </lineage>
</organism>
<proteinExistence type="predicted"/>
<dbReference type="EMBL" id="GL449543">
    <property type="protein sequence ID" value="EFN82524.1"/>
    <property type="molecule type" value="Genomic_DNA"/>
</dbReference>
<accession>E2BP57</accession>
<reference evidence="2 3" key="1">
    <citation type="journal article" date="2010" name="Science">
        <title>Genomic comparison of the ants Camponotus floridanus and Harpegnathos saltator.</title>
        <authorList>
            <person name="Bonasio R."/>
            <person name="Zhang G."/>
            <person name="Ye C."/>
            <person name="Mutti N.S."/>
            <person name="Fang X."/>
            <person name="Qin N."/>
            <person name="Donahue G."/>
            <person name="Yang P."/>
            <person name="Li Q."/>
            <person name="Li C."/>
            <person name="Zhang P."/>
            <person name="Huang Z."/>
            <person name="Berger S.L."/>
            <person name="Reinberg D."/>
            <person name="Wang J."/>
            <person name="Liebig J."/>
        </authorList>
    </citation>
    <scope>NUCLEOTIDE SEQUENCE [LARGE SCALE GENOMIC DNA]</scope>
    <source>
        <strain evidence="2 3">R22 G/1</strain>
    </source>
</reference>
<dbReference type="Pfam" id="PF21738">
    <property type="entry name" value="DJR-like_dom"/>
    <property type="match status" value="1"/>
</dbReference>
<gene>
    <name evidence="2" type="ORF">EAI_00544</name>
</gene>
<name>E2BP57_HARSA</name>
<protein>
    <recommendedName>
        <fullName evidence="1">Double jelly roll-like domain-containing protein</fullName>
    </recommendedName>
</protein>
<evidence type="ECO:0000313" key="2">
    <source>
        <dbReference type="EMBL" id="EFN82524.1"/>
    </source>
</evidence>